<accession>A0A6J7V827</accession>
<dbReference type="EMBL" id="CAFBPO010000009">
    <property type="protein sequence ID" value="CAB5022284.1"/>
    <property type="molecule type" value="Genomic_DNA"/>
</dbReference>
<keyword evidence="1" id="KW-0472">Membrane</keyword>
<organism evidence="11">
    <name type="scientific">freshwater metagenome</name>
    <dbReference type="NCBI Taxonomy" id="449393"/>
    <lineage>
        <taxon>unclassified sequences</taxon>
        <taxon>metagenomes</taxon>
        <taxon>ecological metagenomes</taxon>
    </lineage>
</organism>
<feature type="transmembrane region" description="Helical" evidence="1">
    <location>
        <begin position="29"/>
        <end position="46"/>
    </location>
</feature>
<dbReference type="EMBL" id="CAFBQY010000007">
    <property type="protein sequence ID" value="CAB5072958.1"/>
    <property type="molecule type" value="Genomic_DNA"/>
</dbReference>
<evidence type="ECO:0000313" key="6">
    <source>
        <dbReference type="EMBL" id="CAB4807685.1"/>
    </source>
</evidence>
<evidence type="ECO:0000313" key="2">
    <source>
        <dbReference type="EMBL" id="CAB4596304.1"/>
    </source>
</evidence>
<dbReference type="AlphaFoldDB" id="A0A6J7V827"/>
<dbReference type="EMBL" id="CAFAAN010000009">
    <property type="protein sequence ID" value="CAB4807685.1"/>
    <property type="molecule type" value="Genomic_DNA"/>
</dbReference>
<reference evidence="11" key="1">
    <citation type="submission" date="2020-05" db="EMBL/GenBank/DDBJ databases">
        <authorList>
            <person name="Chiriac C."/>
            <person name="Salcher M."/>
            <person name="Ghai R."/>
            <person name="Kavagutti S V."/>
        </authorList>
    </citation>
    <scope>NUCLEOTIDE SEQUENCE</scope>
</reference>
<keyword evidence="1" id="KW-1133">Transmembrane helix</keyword>
<evidence type="ECO:0000256" key="1">
    <source>
        <dbReference type="SAM" id="Phobius"/>
    </source>
</evidence>
<evidence type="ECO:0000313" key="9">
    <source>
        <dbReference type="EMBL" id="CAB4988149.1"/>
    </source>
</evidence>
<dbReference type="EMBL" id="CAFBOO010000007">
    <property type="protein sequence ID" value="CAB4988149.1"/>
    <property type="molecule type" value="Genomic_DNA"/>
</dbReference>
<dbReference type="EMBL" id="CAEZZH010000008">
    <property type="protein sequence ID" value="CAB4756561.1"/>
    <property type="molecule type" value="Genomic_DNA"/>
</dbReference>
<evidence type="ECO:0000313" key="3">
    <source>
        <dbReference type="EMBL" id="CAB4681318.1"/>
    </source>
</evidence>
<protein>
    <submittedName>
        <fullName evidence="11">Unannotated protein</fullName>
    </submittedName>
</protein>
<dbReference type="InterPro" id="IPR025327">
    <property type="entry name" value="DUF4233"/>
</dbReference>
<evidence type="ECO:0000313" key="8">
    <source>
        <dbReference type="EMBL" id="CAB4957125.1"/>
    </source>
</evidence>
<name>A0A6J7V827_9ZZZZ</name>
<evidence type="ECO:0000313" key="5">
    <source>
        <dbReference type="EMBL" id="CAB4756561.1"/>
    </source>
</evidence>
<dbReference type="EMBL" id="CAEZUM010000016">
    <property type="protein sequence ID" value="CAB4596304.1"/>
    <property type="molecule type" value="Genomic_DNA"/>
</dbReference>
<gene>
    <name evidence="2" type="ORF">UFOPK1824_00381</name>
    <name evidence="3" type="ORF">UFOPK2340_01135</name>
    <name evidence="4" type="ORF">UFOPK2772_00790</name>
    <name evidence="5" type="ORF">UFOPK2850_00810</name>
    <name evidence="6" type="ORF">UFOPK3027_01092</name>
    <name evidence="7" type="ORF">UFOPK3256_00672</name>
    <name evidence="8" type="ORF">UFOPK3827_00970</name>
    <name evidence="9" type="ORF">UFOPK3982_00958</name>
    <name evidence="10" type="ORF">UFOPK4120_00929</name>
    <name evidence="11" type="ORF">UFOPK4404_00791</name>
</gene>
<proteinExistence type="predicted"/>
<evidence type="ECO:0000313" key="7">
    <source>
        <dbReference type="EMBL" id="CAB4841731.1"/>
    </source>
</evidence>
<evidence type="ECO:0000313" key="10">
    <source>
        <dbReference type="EMBL" id="CAB5022284.1"/>
    </source>
</evidence>
<dbReference type="EMBL" id="CAFBNM010000008">
    <property type="protein sequence ID" value="CAB4957125.1"/>
    <property type="molecule type" value="Genomic_DNA"/>
</dbReference>
<feature type="transmembrane region" description="Helical" evidence="1">
    <location>
        <begin position="7"/>
        <end position="23"/>
    </location>
</feature>
<dbReference type="EMBL" id="CAEZXC010000077">
    <property type="protein sequence ID" value="CAB4681318.1"/>
    <property type="molecule type" value="Genomic_DNA"/>
</dbReference>
<feature type="transmembrane region" description="Helical" evidence="1">
    <location>
        <begin position="76"/>
        <end position="93"/>
    </location>
</feature>
<dbReference type="EMBL" id="CAFAZW010000007">
    <property type="protein sequence ID" value="CAB4841731.1"/>
    <property type="molecule type" value="Genomic_DNA"/>
</dbReference>
<sequence length="126" mass="13569">MRVLGSAVLAMEFLIMGFAMLLAKDTHEMATIIYGFAVMFLLIYSIRLLKKRSGWILGSILQFAMMAYSVVVPSMAIVNLLFMGLWVAAIIVGRKGEAARAALLAQGKPEPGKAGQNPVAPQTPDA</sequence>
<dbReference type="Pfam" id="PF14017">
    <property type="entry name" value="DUF4233"/>
    <property type="match status" value="1"/>
</dbReference>
<keyword evidence="1" id="KW-0812">Transmembrane</keyword>
<dbReference type="EMBL" id="CAEZYT010000042">
    <property type="protein sequence ID" value="CAB4737700.1"/>
    <property type="molecule type" value="Genomic_DNA"/>
</dbReference>
<evidence type="ECO:0000313" key="4">
    <source>
        <dbReference type="EMBL" id="CAB4737700.1"/>
    </source>
</evidence>
<evidence type="ECO:0000313" key="11">
    <source>
        <dbReference type="EMBL" id="CAB5072958.1"/>
    </source>
</evidence>